<feature type="non-terminal residue" evidence="1">
    <location>
        <position position="1"/>
    </location>
</feature>
<keyword evidence="2" id="KW-1185">Reference proteome</keyword>
<dbReference type="EMBL" id="JABMIG020000015">
    <property type="protein sequence ID" value="KAL3803221.1"/>
    <property type="molecule type" value="Genomic_DNA"/>
</dbReference>
<evidence type="ECO:0000313" key="2">
    <source>
        <dbReference type="Proteomes" id="UP001516023"/>
    </source>
</evidence>
<reference evidence="1 2" key="1">
    <citation type="journal article" date="2020" name="G3 (Bethesda)">
        <title>Improved Reference Genome for Cyclotella cryptica CCMP332, a Model for Cell Wall Morphogenesis, Salinity Adaptation, and Lipid Production in Diatoms (Bacillariophyta).</title>
        <authorList>
            <person name="Roberts W.R."/>
            <person name="Downey K.M."/>
            <person name="Ruck E.C."/>
            <person name="Traller J.C."/>
            <person name="Alverson A.J."/>
        </authorList>
    </citation>
    <scope>NUCLEOTIDE SEQUENCE [LARGE SCALE GENOMIC DNA]</scope>
    <source>
        <strain evidence="1 2">CCMP332</strain>
    </source>
</reference>
<sequence length="427" mass="46568">HNLSQPRLPALTLTRTITKMKAFAKARALITSTIVVSAMQSSSFSVPTATRWYYHRAKLPQTTIIKSARIGDDVTETSATNINHASFNLSDSTLKSSDVTRRSILKHAMLSASSTLSISAIPSKADAAVGTLPEFSDTNAIFQSITIDVTDKKQYDDTISFFLNGFEGCKVLRERGADGGGVVKDAWLSFGPETLSIPSTFTLPVSSFAEYGGHSSIHLRYDPFSTTPLYKRSSGEFNNEPAPGDSIAYLQLGVPQYRISQMVKYGGNVLDAYGWVNVVSPAGLPVRGIVGIRPDPIMFLAVNCVDVAKSEEFYDNLGFVRQEYPYARLNQGQGQFEPPQPKNSVYVAPSPNSMGILLLQNKNRRKAIIPNPVLRSLNVVYAPSDGGNNGSDAPNLDPQAVDPSSLPISFIPQDYFEKEISLTSLRR</sequence>
<comment type="caution">
    <text evidence="1">The sequence shown here is derived from an EMBL/GenBank/DDBJ whole genome shotgun (WGS) entry which is preliminary data.</text>
</comment>
<organism evidence="1 2">
    <name type="scientific">Cyclotella cryptica</name>
    <dbReference type="NCBI Taxonomy" id="29204"/>
    <lineage>
        <taxon>Eukaryota</taxon>
        <taxon>Sar</taxon>
        <taxon>Stramenopiles</taxon>
        <taxon>Ochrophyta</taxon>
        <taxon>Bacillariophyta</taxon>
        <taxon>Coscinodiscophyceae</taxon>
        <taxon>Thalassiosirophycidae</taxon>
        <taxon>Stephanodiscales</taxon>
        <taxon>Stephanodiscaceae</taxon>
        <taxon>Cyclotella</taxon>
    </lineage>
</organism>
<evidence type="ECO:0000313" key="1">
    <source>
        <dbReference type="EMBL" id="KAL3803221.1"/>
    </source>
</evidence>
<gene>
    <name evidence="1" type="ORF">HJC23_003496</name>
</gene>
<dbReference type="AlphaFoldDB" id="A0ABD3QTH3"/>
<protein>
    <recommendedName>
        <fullName evidence="3">Peptidylprolyl isomerase</fullName>
    </recommendedName>
</protein>
<evidence type="ECO:0008006" key="3">
    <source>
        <dbReference type="Google" id="ProtNLM"/>
    </source>
</evidence>
<dbReference type="Proteomes" id="UP001516023">
    <property type="component" value="Unassembled WGS sequence"/>
</dbReference>
<accession>A0ABD3QTH3</accession>
<name>A0ABD3QTH3_9STRA</name>
<proteinExistence type="predicted"/>